<gene>
    <name evidence="1" type="ORF">OWV82_024074</name>
</gene>
<accession>A0ACC1WP80</accession>
<sequence length="243" mass="27920">MSQSMDVKELERLIDEQSEMYSLGPPIAFTYLSVLKDSGVHCFNEESEVKRLGGLHVIGASLHVSRRIDNQLRGRAGRQGDPGSTWINMVYGEIEWSWFEAFLSYYQPCKYWNSIATNLSNCTNGCDRCEDDIKFQDVQSENNTYGCTEHTSFLGASWFGEVFSDFALLMSRFTITYDFCSATNLWFWLSNKFVDIIRQLASLNRSLRNGEGRMLLRITNRCHIVSPITSNRTNISFASFWLL</sequence>
<keyword evidence="2" id="KW-1185">Reference proteome</keyword>
<reference evidence="1 2" key="1">
    <citation type="journal article" date="2023" name="Science">
        <title>Complex scaffold remodeling in plant triterpene biosynthesis.</title>
        <authorList>
            <person name="De La Pena R."/>
            <person name="Hodgson H."/>
            <person name="Liu J.C."/>
            <person name="Stephenson M.J."/>
            <person name="Martin A.C."/>
            <person name="Owen C."/>
            <person name="Harkess A."/>
            <person name="Leebens-Mack J."/>
            <person name="Jimenez L.E."/>
            <person name="Osbourn A."/>
            <person name="Sattely E.S."/>
        </authorList>
    </citation>
    <scope>NUCLEOTIDE SEQUENCE [LARGE SCALE GENOMIC DNA]</scope>
    <source>
        <strain evidence="2">cv. JPN11</strain>
        <tissue evidence="1">Leaf</tissue>
    </source>
</reference>
<comment type="caution">
    <text evidence="1">The sequence shown here is derived from an EMBL/GenBank/DDBJ whole genome shotgun (WGS) entry which is preliminary data.</text>
</comment>
<evidence type="ECO:0000313" key="1">
    <source>
        <dbReference type="EMBL" id="KAJ4700742.1"/>
    </source>
</evidence>
<name>A0ACC1WP80_MELAZ</name>
<dbReference type="EMBL" id="CM051407">
    <property type="protein sequence ID" value="KAJ4700742.1"/>
    <property type="molecule type" value="Genomic_DNA"/>
</dbReference>
<dbReference type="Proteomes" id="UP001164539">
    <property type="component" value="Chromosome 14"/>
</dbReference>
<proteinExistence type="predicted"/>
<protein>
    <submittedName>
        <fullName evidence="1">Protein translocase subunit SecA</fullName>
    </submittedName>
</protein>
<evidence type="ECO:0000313" key="2">
    <source>
        <dbReference type="Proteomes" id="UP001164539"/>
    </source>
</evidence>
<organism evidence="1 2">
    <name type="scientific">Melia azedarach</name>
    <name type="common">Chinaberry tree</name>
    <dbReference type="NCBI Taxonomy" id="155640"/>
    <lineage>
        <taxon>Eukaryota</taxon>
        <taxon>Viridiplantae</taxon>
        <taxon>Streptophyta</taxon>
        <taxon>Embryophyta</taxon>
        <taxon>Tracheophyta</taxon>
        <taxon>Spermatophyta</taxon>
        <taxon>Magnoliopsida</taxon>
        <taxon>eudicotyledons</taxon>
        <taxon>Gunneridae</taxon>
        <taxon>Pentapetalae</taxon>
        <taxon>rosids</taxon>
        <taxon>malvids</taxon>
        <taxon>Sapindales</taxon>
        <taxon>Meliaceae</taxon>
        <taxon>Melia</taxon>
    </lineage>
</organism>